<evidence type="ECO:0000313" key="1">
    <source>
        <dbReference type="EMBL" id="SQI28949.1"/>
    </source>
</evidence>
<proteinExistence type="predicted"/>
<protein>
    <submittedName>
        <fullName evidence="1">Uncharacterized protein</fullName>
    </submittedName>
</protein>
<dbReference type="EMBL" id="LS483468">
    <property type="protein sequence ID" value="SQI28949.1"/>
    <property type="molecule type" value="Genomic_DNA"/>
</dbReference>
<gene>
    <name evidence="1" type="ORF">NCTC10994_00702</name>
</gene>
<dbReference type="STRING" id="1219011.GCA_001895045_00422"/>
<dbReference type="Proteomes" id="UP000249091">
    <property type="component" value="Chromosome 1"/>
</dbReference>
<keyword evidence="2" id="KW-1185">Reference proteome</keyword>
<name>A0A2X4TRE2_9NOCA</name>
<accession>A0A2X4TRE2</accession>
<dbReference type="KEGG" id="rcr:NCTC10994_00702"/>
<evidence type="ECO:0000313" key="2">
    <source>
        <dbReference type="Proteomes" id="UP000249091"/>
    </source>
</evidence>
<organism evidence="1 2">
    <name type="scientific">Rhodococcus coprophilus</name>
    <dbReference type="NCBI Taxonomy" id="38310"/>
    <lineage>
        <taxon>Bacteria</taxon>
        <taxon>Bacillati</taxon>
        <taxon>Actinomycetota</taxon>
        <taxon>Actinomycetes</taxon>
        <taxon>Mycobacteriales</taxon>
        <taxon>Nocardiaceae</taxon>
        <taxon>Rhodococcus</taxon>
    </lineage>
</organism>
<reference evidence="1 2" key="1">
    <citation type="submission" date="2018-06" db="EMBL/GenBank/DDBJ databases">
        <authorList>
            <consortium name="Pathogen Informatics"/>
            <person name="Doyle S."/>
        </authorList>
    </citation>
    <scope>NUCLEOTIDE SEQUENCE [LARGE SCALE GENOMIC DNA]</scope>
    <source>
        <strain evidence="1 2">NCTC10994</strain>
    </source>
</reference>
<sequence>MNDKSPGTTRTDAEIGGYLLALADGDAYNELTEAVGVLISSTDSHPPPYDGVFRWVVGSIADVLVSKCGPELRGSEGVALTIRTVGGDEVDLSSLAEPESSVMKAVADVLAGGASEARVKLGPVGLGMDWISRLEMLVEAVLWLDKLLDAPAPNMPDRFPW</sequence>
<dbReference type="RefSeq" id="WP_072698405.1">
    <property type="nucleotide sequence ID" value="NZ_JAFBBL010000001.1"/>
</dbReference>
<dbReference type="AlphaFoldDB" id="A0A2X4TRE2"/>